<keyword evidence="3" id="KW-1185">Reference proteome</keyword>
<dbReference type="OrthoDB" id="60524at2"/>
<dbReference type="PROSITE" id="PS51257">
    <property type="entry name" value="PROKAR_LIPOPROTEIN"/>
    <property type="match status" value="1"/>
</dbReference>
<dbReference type="EMBL" id="SMKY01000077">
    <property type="protein sequence ID" value="TDD81483.1"/>
    <property type="molecule type" value="Genomic_DNA"/>
</dbReference>
<evidence type="ECO:0000313" key="2">
    <source>
        <dbReference type="EMBL" id="TDD81483.1"/>
    </source>
</evidence>
<proteinExistence type="predicted"/>
<gene>
    <name evidence="2" type="ORF">E1293_18530</name>
</gene>
<protein>
    <recommendedName>
        <fullName evidence="4">ABC transporter</fullName>
    </recommendedName>
</protein>
<keyword evidence="1" id="KW-0732">Signal</keyword>
<feature type="signal peptide" evidence="1">
    <location>
        <begin position="1"/>
        <end position="25"/>
    </location>
</feature>
<organism evidence="2 3">
    <name type="scientific">Actinomadura darangshiensis</name>
    <dbReference type="NCBI Taxonomy" id="705336"/>
    <lineage>
        <taxon>Bacteria</taxon>
        <taxon>Bacillati</taxon>
        <taxon>Actinomycetota</taxon>
        <taxon>Actinomycetes</taxon>
        <taxon>Streptosporangiales</taxon>
        <taxon>Thermomonosporaceae</taxon>
        <taxon>Actinomadura</taxon>
    </lineage>
</organism>
<dbReference type="SUPFAM" id="SSF50998">
    <property type="entry name" value="Quinoprotein alcohol dehydrogenase-like"/>
    <property type="match status" value="1"/>
</dbReference>
<dbReference type="AlphaFoldDB" id="A0A4R5B8Q0"/>
<sequence>MSTVGARTRASAAAVAAGSLLTLFAGCGDSGDGGGSAGTAQTPHGYVEGAEETAEAQWRLVLGDAHGGRVHSLDPATGKSTQVAEAPGLTAMRTDGRFAYLATGKAVRILDTGVWTVDHGDHVHYYRAPARTVGDLNATGASGAAGDPGVTALATGGAVRVLDRKALDGGDVREAATVAGRVAVPYAEHLLIGSDETGHVTVHDRKGHRVARLPEPCPEPRGQATTRRGAVLGCADGALLVTARDGTFRGEKIAYSGTVPDDERALEFRHRPGADVLAAKAGDKGAWVLDVAARKWSRVGTGVPALAVNAVGADSPVLLLDRAGVLRSYDPASGKEEARSELLKNADGAQPAPTIEVDTARAYVNDPAGKAVHEIDYNDDLRLARSFTLPFAPAQMVETGW</sequence>
<evidence type="ECO:0000256" key="1">
    <source>
        <dbReference type="SAM" id="SignalP"/>
    </source>
</evidence>
<accession>A0A4R5B8Q0</accession>
<reference evidence="2 3" key="1">
    <citation type="submission" date="2019-03" db="EMBL/GenBank/DDBJ databases">
        <title>Draft genome sequences of novel Actinobacteria.</title>
        <authorList>
            <person name="Sahin N."/>
            <person name="Ay H."/>
            <person name="Saygin H."/>
        </authorList>
    </citation>
    <scope>NUCLEOTIDE SEQUENCE [LARGE SCALE GENOMIC DNA]</scope>
    <source>
        <strain evidence="2 3">DSM 45941</strain>
    </source>
</reference>
<dbReference type="InterPro" id="IPR011047">
    <property type="entry name" value="Quinoprotein_ADH-like_sf"/>
</dbReference>
<feature type="chain" id="PRO_5039025305" description="ABC transporter" evidence="1">
    <location>
        <begin position="26"/>
        <end position="401"/>
    </location>
</feature>
<evidence type="ECO:0008006" key="4">
    <source>
        <dbReference type="Google" id="ProtNLM"/>
    </source>
</evidence>
<name>A0A4R5B8Q0_9ACTN</name>
<comment type="caution">
    <text evidence="2">The sequence shown here is derived from an EMBL/GenBank/DDBJ whole genome shotgun (WGS) entry which is preliminary data.</text>
</comment>
<dbReference type="Proteomes" id="UP000295578">
    <property type="component" value="Unassembled WGS sequence"/>
</dbReference>
<evidence type="ECO:0000313" key="3">
    <source>
        <dbReference type="Proteomes" id="UP000295578"/>
    </source>
</evidence>